<name>X8AFN7_MYCXE</name>
<reference evidence="2" key="1">
    <citation type="submission" date="2014-01" db="EMBL/GenBank/DDBJ databases">
        <authorList>
            <person name="Brown-Elliot B."/>
            <person name="Wallace R."/>
            <person name="Lenaerts A."/>
            <person name="Ordway D."/>
            <person name="DeGroote M.A."/>
            <person name="Parker T."/>
            <person name="Sizemore C."/>
            <person name="Tallon L.J."/>
            <person name="Sadzewicz L.K."/>
            <person name="Sengamalay N."/>
            <person name="Fraser C.M."/>
            <person name="Hine E."/>
            <person name="Shefchek K.A."/>
            <person name="Das S.P."/>
            <person name="Tettelin H."/>
        </authorList>
    </citation>
    <scope>NUCLEOTIDE SEQUENCE [LARGE SCALE GENOMIC DNA]</scope>
    <source>
        <strain evidence="2">4042</strain>
    </source>
</reference>
<accession>X8AFN7</accession>
<proteinExistence type="predicted"/>
<gene>
    <name evidence="2" type="ORF">I553_4251</name>
</gene>
<organism evidence="2">
    <name type="scientific">Mycobacterium xenopi 4042</name>
    <dbReference type="NCBI Taxonomy" id="1299334"/>
    <lineage>
        <taxon>Bacteria</taxon>
        <taxon>Bacillati</taxon>
        <taxon>Actinomycetota</taxon>
        <taxon>Actinomycetes</taxon>
        <taxon>Mycobacteriales</taxon>
        <taxon>Mycobacteriaceae</taxon>
        <taxon>Mycobacterium</taxon>
    </lineage>
</organism>
<comment type="caution">
    <text evidence="2">The sequence shown here is derived from an EMBL/GenBank/DDBJ whole genome shotgun (WGS) entry which is preliminary data.</text>
</comment>
<feature type="region of interest" description="Disordered" evidence="1">
    <location>
        <begin position="1"/>
        <end position="71"/>
    </location>
</feature>
<evidence type="ECO:0000256" key="1">
    <source>
        <dbReference type="SAM" id="MobiDB-lite"/>
    </source>
</evidence>
<protein>
    <submittedName>
        <fullName evidence="2">Dehydrogenase domain protein</fullName>
    </submittedName>
</protein>
<feature type="compositionally biased region" description="Polar residues" evidence="1">
    <location>
        <begin position="8"/>
        <end position="22"/>
    </location>
</feature>
<dbReference type="AlphaFoldDB" id="X8AFN7"/>
<sequence length="71" mass="7607">MGQCVSLAASTPRSSLPGSTTPHQRRHRWPDRRCDQGDGLQGHSVGHPPRGGQTRLEPLAQGRQAVRAACA</sequence>
<evidence type="ECO:0000313" key="2">
    <source>
        <dbReference type="EMBL" id="EUA29996.1"/>
    </source>
</evidence>
<dbReference type="EMBL" id="JAOB01000060">
    <property type="protein sequence ID" value="EUA29996.1"/>
    <property type="molecule type" value="Genomic_DNA"/>
</dbReference>